<evidence type="ECO:0000259" key="1">
    <source>
        <dbReference type="SMART" id="SM00471"/>
    </source>
</evidence>
<accession>A0A0K2S1H7</accession>
<dbReference type="GO" id="GO:0008893">
    <property type="term" value="F:guanosine-3',5'-bis(diphosphate) 3'-diphosphatase activity"/>
    <property type="evidence" value="ECO:0007669"/>
    <property type="project" value="TreeGrafter"/>
</dbReference>
<dbReference type="EMBL" id="AP014938">
    <property type="protein sequence ID" value="BAS20948.1"/>
    <property type="molecule type" value="Genomic_DNA"/>
</dbReference>
<organism evidence="2">
    <name type="scientific">Rothia mucilaginosa</name>
    <dbReference type="NCBI Taxonomy" id="43675"/>
    <lineage>
        <taxon>Bacteria</taxon>
        <taxon>Bacillati</taxon>
        <taxon>Actinomycetota</taxon>
        <taxon>Actinomycetes</taxon>
        <taxon>Micrococcales</taxon>
        <taxon>Micrococcaceae</taxon>
        <taxon>Rothia</taxon>
    </lineage>
</organism>
<evidence type="ECO:0000313" key="2">
    <source>
        <dbReference type="EMBL" id="BAS20948.1"/>
    </source>
</evidence>
<feature type="domain" description="HD/PDEase" evidence="1">
    <location>
        <begin position="28"/>
        <end position="144"/>
    </location>
</feature>
<dbReference type="Pfam" id="PF01966">
    <property type="entry name" value="HD"/>
    <property type="match status" value="1"/>
</dbReference>
<dbReference type="InterPro" id="IPR003607">
    <property type="entry name" value="HD/PDEase_dom"/>
</dbReference>
<name>A0A0K2S1H7_9MICC</name>
<protein>
    <recommendedName>
        <fullName evidence="1">HD/PDEase domain-containing protein</fullName>
    </recommendedName>
</protein>
<evidence type="ECO:0000313" key="3">
    <source>
        <dbReference type="Proteomes" id="UP000066203"/>
    </source>
</evidence>
<dbReference type="RefSeq" id="WP_060824817.1">
    <property type="nucleotide sequence ID" value="NZ_AP014938.1"/>
</dbReference>
<dbReference type="Gene3D" id="1.10.3210.10">
    <property type="entry name" value="Hypothetical protein af1432"/>
    <property type="match status" value="1"/>
</dbReference>
<dbReference type="InterPro" id="IPR006674">
    <property type="entry name" value="HD_domain"/>
</dbReference>
<dbReference type="Proteomes" id="UP000066203">
    <property type="component" value="Chromosome"/>
</dbReference>
<dbReference type="PANTHER" id="PTHR46246">
    <property type="entry name" value="GUANOSINE-3',5'-BIS(DIPHOSPHATE) 3'-PYROPHOSPHOHYDROLASE MESH1"/>
    <property type="match status" value="1"/>
</dbReference>
<reference evidence="3" key="1">
    <citation type="submission" date="2015-08" db="EMBL/GenBank/DDBJ databases">
        <title>Complete genome sequence of Rothia mucilaginosa strain NUM-Rm6536.</title>
        <authorList>
            <person name="Nambu T."/>
        </authorList>
    </citation>
    <scope>NUCLEOTIDE SEQUENCE [LARGE SCALE GENOMIC DNA]</scope>
    <source>
        <strain evidence="3">NUM-Rm6536</strain>
    </source>
</reference>
<sequence>MSNNYYKEMVRLADSIADKAHEGQTDRNGWPYISHPRRVALGVRKLASELAAATHPDISLEELKAEAQIVALLHDTVEDTGVSLAFLARHFSARIVDAIEALTRRPGESRESYLSRVRVNDLARLVKLADIADNTDPQRLALLEEPTRTCLMIKYEHSLKLLHLND</sequence>
<dbReference type="PATRIC" id="fig|43675.28.peg.1744"/>
<dbReference type="SMART" id="SM00471">
    <property type="entry name" value="HDc"/>
    <property type="match status" value="1"/>
</dbReference>
<dbReference type="AlphaFoldDB" id="A0A0K2S1H7"/>
<dbReference type="SUPFAM" id="SSF109604">
    <property type="entry name" value="HD-domain/PDEase-like"/>
    <property type="match status" value="1"/>
</dbReference>
<proteinExistence type="predicted"/>
<dbReference type="InterPro" id="IPR052194">
    <property type="entry name" value="MESH1"/>
</dbReference>
<dbReference type="PANTHER" id="PTHR46246:SF1">
    <property type="entry name" value="GUANOSINE-3',5'-BIS(DIPHOSPHATE) 3'-PYROPHOSPHOHYDROLASE MESH1"/>
    <property type="match status" value="1"/>
</dbReference>
<gene>
    <name evidence="2" type="ORF">RM6536_1701</name>
</gene>